<reference evidence="2" key="1">
    <citation type="submission" date="2024-06" db="EMBL/GenBank/DDBJ databases">
        <title>Draft Genome Sequence of Deinococcus sonorensis Type Strain KR-87, a Biofilm Producing Representative of the Genus Deinococcus.</title>
        <authorList>
            <person name="Boren L.S."/>
            <person name="Grosso R.A."/>
            <person name="Hugenberg-Cox A.N."/>
            <person name="Hill J.T.E."/>
            <person name="Albert C.M."/>
            <person name="Tuohy J.M."/>
        </authorList>
    </citation>
    <scope>NUCLEOTIDE SEQUENCE</scope>
    <source>
        <strain evidence="2">KR-87</strain>
        <plasmid evidence="2">pDson01</plasmid>
    </source>
</reference>
<dbReference type="InterPro" id="IPR053146">
    <property type="entry name" value="QDO-like"/>
</dbReference>
<accession>A0AAU7U568</accession>
<dbReference type="RefSeq" id="WP_350241252.1">
    <property type="nucleotide sequence ID" value="NZ_CP158297.1"/>
</dbReference>
<dbReference type="InterPro" id="IPR013096">
    <property type="entry name" value="Cupin_2"/>
</dbReference>
<geneLocation type="plasmid" evidence="2">
    <name>pDson01</name>
</geneLocation>
<evidence type="ECO:0000313" key="2">
    <source>
        <dbReference type="EMBL" id="XBV83633.1"/>
    </source>
</evidence>
<proteinExistence type="predicted"/>
<evidence type="ECO:0000259" key="1">
    <source>
        <dbReference type="Pfam" id="PF07883"/>
    </source>
</evidence>
<name>A0AAU7U568_9DEIO</name>
<dbReference type="AlphaFoldDB" id="A0AAU7U568"/>
<keyword evidence="2" id="KW-0614">Plasmid</keyword>
<dbReference type="PANTHER" id="PTHR36440:SF1">
    <property type="entry name" value="PUTATIVE (AFU_ORTHOLOGUE AFUA_8G07350)-RELATED"/>
    <property type="match status" value="1"/>
</dbReference>
<dbReference type="SUPFAM" id="SSF51182">
    <property type="entry name" value="RmlC-like cupins"/>
    <property type="match status" value="1"/>
</dbReference>
<dbReference type="EMBL" id="CP158297">
    <property type="protein sequence ID" value="XBV83633.1"/>
    <property type="molecule type" value="Genomic_DNA"/>
</dbReference>
<dbReference type="InterPro" id="IPR011051">
    <property type="entry name" value="RmlC_Cupin_sf"/>
</dbReference>
<dbReference type="PANTHER" id="PTHR36440">
    <property type="entry name" value="PUTATIVE (AFU_ORTHOLOGUE AFUA_8G07350)-RELATED"/>
    <property type="match status" value="1"/>
</dbReference>
<dbReference type="Gene3D" id="2.60.120.10">
    <property type="entry name" value="Jelly Rolls"/>
    <property type="match status" value="1"/>
</dbReference>
<sequence>MTDSTAHPDHTRPLERTPLRLEVLGVQVTFQLRAADTLGAYSMFEALVPPGAGTPPHRQPLEEEAFFGLEGEVTFQVGDHQVLLTPGDRTVVPRGTPHAFVNTSGRPARMLILVSPGGSHERFFEELGTPVSGTAPAAMPADIDVQRVIEVAARHHMEILPPV</sequence>
<dbReference type="InterPro" id="IPR014710">
    <property type="entry name" value="RmlC-like_jellyroll"/>
</dbReference>
<feature type="domain" description="Cupin type-2" evidence="1">
    <location>
        <begin position="47"/>
        <end position="112"/>
    </location>
</feature>
<dbReference type="Pfam" id="PF07883">
    <property type="entry name" value="Cupin_2"/>
    <property type="match status" value="1"/>
</dbReference>
<gene>
    <name evidence="2" type="ORF">ABOD76_02805</name>
</gene>
<dbReference type="KEGG" id="dsc:ABOD76_02805"/>
<protein>
    <submittedName>
        <fullName evidence="2">Cupin domain-containing protein</fullName>
    </submittedName>
</protein>
<organism evidence="2">
    <name type="scientific">Deinococcus sonorensis KR-87</name>
    <dbReference type="NCBI Taxonomy" id="694439"/>
    <lineage>
        <taxon>Bacteria</taxon>
        <taxon>Thermotogati</taxon>
        <taxon>Deinococcota</taxon>
        <taxon>Deinococci</taxon>
        <taxon>Deinococcales</taxon>
        <taxon>Deinococcaceae</taxon>
        <taxon>Deinococcus</taxon>
    </lineage>
</organism>